<dbReference type="EMBL" id="CP104965">
    <property type="protein sequence ID" value="UXN68534.1"/>
    <property type="molecule type" value="Genomic_DNA"/>
</dbReference>
<reference evidence="2 3" key="1">
    <citation type="submission" date="2022-09" db="EMBL/GenBank/DDBJ databases">
        <title>Interaction between co-microsymbionts with complementary sets of symbiotic genes in legume-rhizobium systems.</title>
        <authorList>
            <person name="Safronova V."/>
            <person name="Sazanova A."/>
            <person name="Afonin A."/>
            <person name="Chirak E."/>
        </authorList>
    </citation>
    <scope>NUCLEOTIDE SEQUENCE [LARGE SCALE GENOMIC DNA]</scope>
    <source>
        <strain evidence="2 3">A18/4-1</strain>
    </source>
</reference>
<keyword evidence="3" id="KW-1185">Reference proteome</keyword>
<dbReference type="RefSeq" id="WP_262166422.1">
    <property type="nucleotide sequence ID" value="NZ_CP104965.1"/>
</dbReference>
<evidence type="ECO:0000313" key="3">
    <source>
        <dbReference type="Proteomes" id="UP001061862"/>
    </source>
</evidence>
<proteinExistence type="predicted"/>
<feature type="signal peptide" evidence="1">
    <location>
        <begin position="1"/>
        <end position="18"/>
    </location>
</feature>
<sequence length="122" mass="12792">MKFVLPIAAVAAMLAGCATPPKDIAPAYVSTGLYQNLSCSQLRAEAENVSARAAAAFGQQPKNRSQDAAMTGVAIILFWPAAFFMKGDGAAAAEVARFKGEMQAIEQVNRVKNCGIQFAPIA</sequence>
<organism evidence="2 3">
    <name type="scientific">Devosia neptuniae</name>
    <dbReference type="NCBI Taxonomy" id="191302"/>
    <lineage>
        <taxon>Bacteria</taxon>
        <taxon>Pseudomonadati</taxon>
        <taxon>Pseudomonadota</taxon>
        <taxon>Alphaproteobacteria</taxon>
        <taxon>Hyphomicrobiales</taxon>
        <taxon>Devosiaceae</taxon>
        <taxon>Devosia</taxon>
    </lineage>
</organism>
<keyword evidence="1" id="KW-0732">Signal</keyword>
<evidence type="ECO:0000313" key="2">
    <source>
        <dbReference type="EMBL" id="UXN68534.1"/>
    </source>
</evidence>
<dbReference type="PROSITE" id="PS51257">
    <property type="entry name" value="PROKAR_LIPOPROTEIN"/>
    <property type="match status" value="1"/>
</dbReference>
<gene>
    <name evidence="2" type="ORF">N8A98_14855</name>
</gene>
<name>A0ABY6C8P7_9HYPH</name>
<evidence type="ECO:0000256" key="1">
    <source>
        <dbReference type="SAM" id="SignalP"/>
    </source>
</evidence>
<evidence type="ECO:0008006" key="4">
    <source>
        <dbReference type="Google" id="ProtNLM"/>
    </source>
</evidence>
<protein>
    <recommendedName>
        <fullName evidence="4">Lipoprotein</fullName>
    </recommendedName>
</protein>
<dbReference type="Proteomes" id="UP001061862">
    <property type="component" value="Chromosome"/>
</dbReference>
<accession>A0ABY6C8P7</accession>
<feature type="chain" id="PRO_5047548376" description="Lipoprotein" evidence="1">
    <location>
        <begin position="19"/>
        <end position="122"/>
    </location>
</feature>